<reference evidence="2 3" key="1">
    <citation type="submission" date="2019-05" db="EMBL/GenBank/DDBJ databases">
        <authorList>
            <consortium name="Science for Life Laboratories"/>
        </authorList>
    </citation>
    <scope>NUCLEOTIDE SEQUENCE [LARGE SCALE GENOMIC DNA]</scope>
    <source>
        <strain evidence="2">Soil9</strain>
    </source>
</reference>
<dbReference type="EMBL" id="LR593886">
    <property type="protein sequence ID" value="VTR90879.1"/>
    <property type="molecule type" value="Genomic_DNA"/>
</dbReference>
<dbReference type="KEGG" id="gms:SOIL9_68350"/>
<dbReference type="NCBIfam" id="TIGR04294">
    <property type="entry name" value="pre_pil_HX9DG"/>
    <property type="match status" value="1"/>
</dbReference>
<evidence type="ECO:0000313" key="3">
    <source>
        <dbReference type="Proteomes" id="UP000464178"/>
    </source>
</evidence>
<feature type="domain" description="DUF1559" evidence="1">
    <location>
        <begin position="31"/>
        <end position="255"/>
    </location>
</feature>
<dbReference type="PANTHER" id="PTHR30093">
    <property type="entry name" value="GENERAL SECRETION PATHWAY PROTEIN G"/>
    <property type="match status" value="1"/>
</dbReference>
<keyword evidence="3" id="KW-1185">Reference proteome</keyword>
<gene>
    <name evidence="2" type="ORF">SOIL9_68350</name>
</gene>
<dbReference type="RefSeq" id="WP_162665955.1">
    <property type="nucleotide sequence ID" value="NZ_LR593886.1"/>
</dbReference>
<organism evidence="2 3">
    <name type="scientific">Gemmata massiliana</name>
    <dbReference type="NCBI Taxonomy" id="1210884"/>
    <lineage>
        <taxon>Bacteria</taxon>
        <taxon>Pseudomonadati</taxon>
        <taxon>Planctomycetota</taxon>
        <taxon>Planctomycetia</taxon>
        <taxon>Gemmatales</taxon>
        <taxon>Gemmataceae</taxon>
        <taxon>Gemmata</taxon>
    </lineage>
</organism>
<dbReference type="Proteomes" id="UP000464178">
    <property type="component" value="Chromosome"/>
</dbReference>
<dbReference type="InterPro" id="IPR027558">
    <property type="entry name" value="Pre_pil_HX9DG_C"/>
</dbReference>
<dbReference type="AlphaFoldDB" id="A0A6P2CPW4"/>
<accession>A0A6P2CPW4</accession>
<evidence type="ECO:0000313" key="2">
    <source>
        <dbReference type="EMBL" id="VTR90879.1"/>
    </source>
</evidence>
<name>A0A6P2CPW4_9BACT</name>
<proteinExistence type="predicted"/>
<dbReference type="Pfam" id="PF07596">
    <property type="entry name" value="SBP_bac_10"/>
    <property type="match status" value="1"/>
</dbReference>
<evidence type="ECO:0000259" key="1">
    <source>
        <dbReference type="Pfam" id="PF07596"/>
    </source>
</evidence>
<dbReference type="InterPro" id="IPR011453">
    <property type="entry name" value="DUF1559"/>
</dbReference>
<sequence length="275" mass="29165">MNRRVTIIGAGLLVLVVAGVAIPFIMKARLKANLAASQNNLRELALFAAHNAKPDPKNDKRKLLTEIPAGTIPLYGTPPEDRLSWVVGVIPGMDQRRVNSEQLLSAIDRTKPWNADTNQQAARTRLPVLLCPENLPEVLPGSPAITCYVGISGLGANAAALPIDSPHAGAMRYDAPTPFDRISDGLSQTLLFAETRNEFGPWLRGGPSTVRGLDNAPGAPALIGTDGQFGGYFPGIAHFAMCDGSVRAFTANVDPRVLYGLSTIAGKNTDPVPGE</sequence>
<protein>
    <recommendedName>
        <fullName evidence="1">DUF1559 domain-containing protein</fullName>
    </recommendedName>
</protein>